<name>A0A7R9C2C2_9CRUS</name>
<feature type="active site" evidence="5">
    <location>
        <position position="123"/>
    </location>
</feature>
<feature type="binding site" evidence="3">
    <location>
        <position position="100"/>
    </location>
    <ligand>
        <name>substrate</name>
    </ligand>
</feature>
<accession>A0A7R9C2C2</accession>
<dbReference type="PIRSF" id="PIRSF001220">
    <property type="entry name" value="L-ASNase_gatD"/>
    <property type="match status" value="1"/>
</dbReference>
<reference evidence="8" key="1">
    <citation type="submission" date="2020-11" db="EMBL/GenBank/DDBJ databases">
        <authorList>
            <person name="Tran Van P."/>
        </authorList>
    </citation>
    <scope>NUCLEOTIDE SEQUENCE</scope>
</reference>
<dbReference type="InterPro" id="IPR027474">
    <property type="entry name" value="L-asparaginase_N"/>
</dbReference>
<dbReference type="PROSITE" id="PS00917">
    <property type="entry name" value="ASN_GLN_ASE_2"/>
    <property type="match status" value="1"/>
</dbReference>
<evidence type="ECO:0000313" key="8">
    <source>
        <dbReference type="EMBL" id="CAD7284725.1"/>
    </source>
</evidence>
<evidence type="ECO:0000259" key="7">
    <source>
        <dbReference type="Pfam" id="PF17763"/>
    </source>
</evidence>
<evidence type="ECO:0000313" key="9">
    <source>
        <dbReference type="Proteomes" id="UP000678499"/>
    </source>
</evidence>
<evidence type="ECO:0000256" key="3">
    <source>
        <dbReference type="PIRSR" id="PIRSR001220-2"/>
    </source>
</evidence>
<dbReference type="PRINTS" id="PR00139">
    <property type="entry name" value="ASNGLNASE"/>
</dbReference>
<feature type="active site" description="O-isoaspartyl threonine intermediate" evidence="2">
    <location>
        <position position="42"/>
    </location>
</feature>
<gene>
    <name evidence="8" type="ORF">NMOB1V02_LOCUS12329</name>
</gene>
<evidence type="ECO:0000259" key="6">
    <source>
        <dbReference type="Pfam" id="PF00710"/>
    </source>
</evidence>
<dbReference type="InterPro" id="IPR040919">
    <property type="entry name" value="Asparaginase_C"/>
</dbReference>
<dbReference type="GO" id="GO:0004067">
    <property type="term" value="F:asparaginase activity"/>
    <property type="evidence" value="ECO:0007669"/>
    <property type="project" value="UniProtKB-UniRule"/>
</dbReference>
<dbReference type="Gene3D" id="3.40.50.40">
    <property type="match status" value="1"/>
</dbReference>
<evidence type="ECO:0000256" key="2">
    <source>
        <dbReference type="PIRSR" id="PIRSR001220-1"/>
    </source>
</evidence>
<evidence type="ECO:0000256" key="1">
    <source>
        <dbReference type="ARBA" id="ARBA00012920"/>
    </source>
</evidence>
<dbReference type="PROSITE" id="PS51732">
    <property type="entry name" value="ASN_GLN_ASE_3"/>
    <property type="match status" value="1"/>
</dbReference>
<feature type="binding site" evidence="3">
    <location>
        <begin position="123"/>
        <end position="124"/>
    </location>
    <ligand>
        <name>substrate</name>
    </ligand>
</feature>
<sequence>MCIDPFHVPKKLCRNQSYEAVHQRRGRNSSESFVLVLYTGGTIGMIKNDQGVLAPAPKQLEQHIRSYPHLHDVKYADHYHAYPTAGTGTMRTISSTKRDSTNSSNEGTTMYHLYDGFVVLHGTDTMAYTASALSFMLENLGKTVILTGSQDRVAFMILLNFYKAEFVVSRRPGVSNVCQDIKKRKHACRMHYKDIFRPSSLEKFIIHPKMNSNVGLLRLFPSISLATIRSFLQPPIEGVVLQSYGAGNIPSNRADILREITEAVKQRGVVIINISQCQQGSVESAYATGKASL</sequence>
<dbReference type="SMART" id="SM00870">
    <property type="entry name" value="Asparaginase"/>
    <property type="match status" value="1"/>
</dbReference>
<dbReference type="EMBL" id="CAJPEX010009465">
    <property type="protein sequence ID" value="CAG0924877.1"/>
    <property type="molecule type" value="Genomic_DNA"/>
</dbReference>
<dbReference type="InterPro" id="IPR036152">
    <property type="entry name" value="Asp/glu_Ase-like_sf"/>
</dbReference>
<dbReference type="InterPro" id="IPR027473">
    <property type="entry name" value="L-asparaginase_C"/>
</dbReference>
<proteinExistence type="predicted"/>
<dbReference type="Proteomes" id="UP000678499">
    <property type="component" value="Unassembled WGS sequence"/>
</dbReference>
<dbReference type="SUPFAM" id="SSF53774">
    <property type="entry name" value="Glutaminase/Asparaginase"/>
    <property type="match status" value="1"/>
</dbReference>
<dbReference type="PANTHER" id="PTHR11707:SF28">
    <property type="entry name" value="60 KDA LYSOPHOSPHOLIPASE"/>
    <property type="match status" value="1"/>
</dbReference>
<dbReference type="Gene3D" id="3.40.50.1170">
    <property type="entry name" value="L-asparaginase, N-terminal domain"/>
    <property type="match status" value="1"/>
</dbReference>
<organism evidence="8">
    <name type="scientific">Notodromas monacha</name>
    <dbReference type="NCBI Taxonomy" id="399045"/>
    <lineage>
        <taxon>Eukaryota</taxon>
        <taxon>Metazoa</taxon>
        <taxon>Ecdysozoa</taxon>
        <taxon>Arthropoda</taxon>
        <taxon>Crustacea</taxon>
        <taxon>Oligostraca</taxon>
        <taxon>Ostracoda</taxon>
        <taxon>Podocopa</taxon>
        <taxon>Podocopida</taxon>
        <taxon>Cypridocopina</taxon>
        <taxon>Cypridoidea</taxon>
        <taxon>Cyprididae</taxon>
        <taxon>Notodromas</taxon>
    </lineage>
</organism>
<keyword evidence="9" id="KW-1185">Reference proteome</keyword>
<feature type="non-terminal residue" evidence="8">
    <location>
        <position position="293"/>
    </location>
</feature>
<dbReference type="Pfam" id="PF00710">
    <property type="entry name" value="Asparaginase"/>
    <property type="match status" value="1"/>
</dbReference>
<dbReference type="InterPro" id="IPR027475">
    <property type="entry name" value="Asparaginase/glutaminase_AS2"/>
</dbReference>
<feature type="active site" evidence="4">
    <location>
        <position position="42"/>
    </location>
</feature>
<dbReference type="InterPro" id="IPR020827">
    <property type="entry name" value="Asparaginase/glutaminase_AS1"/>
</dbReference>
<dbReference type="EMBL" id="OA891502">
    <property type="protein sequence ID" value="CAD7284725.1"/>
    <property type="molecule type" value="Genomic_DNA"/>
</dbReference>
<dbReference type="InterPro" id="IPR006034">
    <property type="entry name" value="Asparaginase/glutaminase-like"/>
</dbReference>
<feature type="domain" description="Asparaginase/glutaminase C-terminal" evidence="7">
    <location>
        <begin position="213"/>
        <end position="290"/>
    </location>
</feature>
<evidence type="ECO:0000256" key="4">
    <source>
        <dbReference type="PROSITE-ProRule" id="PRU10099"/>
    </source>
</evidence>
<feature type="domain" description="L-asparaginase N-terminal" evidence="6">
    <location>
        <begin position="34"/>
        <end position="153"/>
    </location>
</feature>
<dbReference type="PROSITE" id="PS00144">
    <property type="entry name" value="ASN_GLN_ASE_1"/>
    <property type="match status" value="1"/>
</dbReference>
<dbReference type="AlphaFoldDB" id="A0A7R9C2C2"/>
<dbReference type="OrthoDB" id="542841at2759"/>
<dbReference type="InterPro" id="IPR037152">
    <property type="entry name" value="L-asparaginase_N_sf"/>
</dbReference>
<dbReference type="EC" id="3.5.1.1" evidence="1"/>
<dbReference type="Pfam" id="PF17763">
    <property type="entry name" value="Asparaginase_C"/>
    <property type="match status" value="1"/>
</dbReference>
<protein>
    <recommendedName>
        <fullName evidence="1">asparaginase</fullName>
        <ecNumber evidence="1">3.5.1.1</ecNumber>
    </recommendedName>
</protein>
<dbReference type="PIRSF" id="PIRSF500176">
    <property type="entry name" value="L_ASNase"/>
    <property type="match status" value="1"/>
</dbReference>
<dbReference type="GO" id="GO:0006528">
    <property type="term" value="P:asparagine metabolic process"/>
    <property type="evidence" value="ECO:0007669"/>
    <property type="project" value="UniProtKB-ARBA"/>
</dbReference>
<evidence type="ECO:0000256" key="5">
    <source>
        <dbReference type="PROSITE-ProRule" id="PRU10100"/>
    </source>
</evidence>
<dbReference type="PANTHER" id="PTHR11707">
    <property type="entry name" value="L-ASPARAGINASE"/>
    <property type="match status" value="1"/>
</dbReference>